<dbReference type="RefSeq" id="WP_014737503.1">
    <property type="nucleotide sequence ID" value="NC_017954.1"/>
</dbReference>
<dbReference type="AlphaFoldDB" id="I3TER5"/>
<dbReference type="Gene3D" id="1.10.1670.10">
    <property type="entry name" value="Helix-hairpin-Helix base-excision DNA repair enzymes (C-terminal)"/>
    <property type="match status" value="1"/>
</dbReference>
<dbReference type="GO" id="GO:0051539">
    <property type="term" value="F:4 iron, 4 sulfur cluster binding"/>
    <property type="evidence" value="ECO:0007669"/>
    <property type="project" value="UniProtKB-KW"/>
</dbReference>
<sequence>MREVCTRIYELLSRRYEIREGEFVGLVARRNLFEHLVAVLLSQNTNDKNAIRALSNLKSRLGKLTPEKVLSLDVGELAQLIKPAGLHLQRARRIVELASYLRDRLEEFESEVRRMDVLEAREVLMNLPGVGDKTADVVLLVYFGKPAFPVDTHIKRITTRLGFVKGGSYKKVSGFWQSCLPPDKYLETHLLLIQHGRAICKARKPLCHECPIKEFCEYYKSRGLRQQ</sequence>
<dbReference type="SMART" id="SM00525">
    <property type="entry name" value="FES"/>
    <property type="match status" value="1"/>
</dbReference>
<dbReference type="Pfam" id="PF00730">
    <property type="entry name" value="HhH-GPD"/>
    <property type="match status" value="1"/>
</dbReference>
<dbReference type="Gene3D" id="1.10.340.30">
    <property type="entry name" value="Hypothetical protein, domain 2"/>
    <property type="match status" value="1"/>
</dbReference>
<comment type="similarity">
    <text evidence="2">Belongs to the Nth/MutY family.</text>
</comment>
<dbReference type="InterPro" id="IPR003265">
    <property type="entry name" value="HhH-GPD_domain"/>
</dbReference>
<dbReference type="InterPro" id="IPR003651">
    <property type="entry name" value="Endonuclease3_FeS-loop_motif"/>
</dbReference>
<keyword evidence="10" id="KW-0326">Glycosidase</keyword>
<keyword evidence="5" id="KW-0227">DNA damage</keyword>
<dbReference type="InParanoid" id="I3TER5"/>
<keyword evidence="4" id="KW-0479">Metal-binding</keyword>
<dbReference type="FunCoup" id="I3TER5">
    <property type="interactions" value="54"/>
</dbReference>
<evidence type="ECO:0000256" key="5">
    <source>
        <dbReference type="ARBA" id="ARBA00022763"/>
    </source>
</evidence>
<dbReference type="STRING" id="1184251.TCELL_0829"/>
<dbReference type="HOGENOM" id="CLU_012862_3_4_2"/>
<dbReference type="InterPro" id="IPR004035">
    <property type="entry name" value="Endouclease-III_FeS-bd_BS"/>
</dbReference>
<dbReference type="SUPFAM" id="SSF48150">
    <property type="entry name" value="DNA-glycosylase"/>
    <property type="match status" value="1"/>
</dbReference>
<dbReference type="EMBL" id="CP003531">
    <property type="protein sequence ID" value="AFK51253.1"/>
    <property type="molecule type" value="Genomic_DNA"/>
</dbReference>
<evidence type="ECO:0000256" key="1">
    <source>
        <dbReference type="ARBA" id="ARBA00001966"/>
    </source>
</evidence>
<proteinExistence type="inferred from homology"/>
<dbReference type="Pfam" id="PF10576">
    <property type="entry name" value="EndIII_4Fe-2S"/>
    <property type="match status" value="1"/>
</dbReference>
<dbReference type="KEGG" id="thg:TCELL_0829"/>
<dbReference type="GeneID" id="13013146"/>
<dbReference type="InterPro" id="IPR011257">
    <property type="entry name" value="DNA_glycosylase"/>
</dbReference>
<evidence type="ECO:0000313" key="13">
    <source>
        <dbReference type="Proteomes" id="UP000005270"/>
    </source>
</evidence>
<dbReference type="CDD" id="cd00056">
    <property type="entry name" value="ENDO3c"/>
    <property type="match status" value="1"/>
</dbReference>
<dbReference type="OrthoDB" id="19248at2157"/>
<dbReference type="PANTHER" id="PTHR10359">
    <property type="entry name" value="A/G-SPECIFIC ADENINE GLYCOSYLASE/ENDONUCLEASE III"/>
    <property type="match status" value="1"/>
</dbReference>
<evidence type="ECO:0000259" key="11">
    <source>
        <dbReference type="SMART" id="SM00478"/>
    </source>
</evidence>
<keyword evidence="7" id="KW-0408">Iron</keyword>
<dbReference type="eggNOG" id="arCOG00459">
    <property type="taxonomic scope" value="Archaea"/>
</dbReference>
<dbReference type="InterPro" id="IPR023170">
    <property type="entry name" value="HhH_base_excis_C"/>
</dbReference>
<protein>
    <submittedName>
        <fullName evidence="12">HhH-GPD family protein</fullName>
    </submittedName>
</protein>
<evidence type="ECO:0000256" key="3">
    <source>
        <dbReference type="ARBA" id="ARBA00022485"/>
    </source>
</evidence>
<reference evidence="12 13" key="1">
    <citation type="journal article" date="2012" name="J. Bacteriol.">
        <title>Complete genome sequence of the hyperthermophilic cellulolytic Crenarchaeon 'Thermogladius cellulolyticus' 1633.</title>
        <authorList>
            <person name="Mardanov A.V."/>
            <person name="Kochetkova T.V."/>
            <person name="Beletsky A.V."/>
            <person name="Bonch-Osmolovskaya E.A."/>
            <person name="Ravin N.V."/>
            <person name="Skryabin K.G."/>
        </authorList>
    </citation>
    <scope>NUCLEOTIDE SEQUENCE [LARGE SCALE GENOMIC DNA]</scope>
    <source>
        <strain evidence="13">DSM 22663 / VKM B-2946 / 1633</strain>
    </source>
</reference>
<dbReference type="PROSITE" id="PS00764">
    <property type="entry name" value="ENDONUCLEASE_III_1"/>
    <property type="match status" value="1"/>
</dbReference>
<gene>
    <name evidence="12" type="ordered locus">TCELL_0829</name>
</gene>
<dbReference type="GO" id="GO:0019104">
    <property type="term" value="F:DNA N-glycosylase activity"/>
    <property type="evidence" value="ECO:0007669"/>
    <property type="project" value="TreeGrafter"/>
</dbReference>
<name>I3TER5_THEC1</name>
<keyword evidence="9" id="KW-0234">DNA repair</keyword>
<evidence type="ECO:0000313" key="12">
    <source>
        <dbReference type="EMBL" id="AFK51253.1"/>
    </source>
</evidence>
<evidence type="ECO:0000256" key="8">
    <source>
        <dbReference type="ARBA" id="ARBA00023014"/>
    </source>
</evidence>
<evidence type="ECO:0000256" key="9">
    <source>
        <dbReference type="ARBA" id="ARBA00023204"/>
    </source>
</evidence>
<dbReference type="SMART" id="SM00478">
    <property type="entry name" value="ENDO3c"/>
    <property type="match status" value="1"/>
</dbReference>
<accession>I3TER5</accession>
<evidence type="ECO:0000256" key="6">
    <source>
        <dbReference type="ARBA" id="ARBA00022801"/>
    </source>
</evidence>
<keyword evidence="8" id="KW-0411">Iron-sulfur</keyword>
<evidence type="ECO:0000256" key="10">
    <source>
        <dbReference type="ARBA" id="ARBA00023295"/>
    </source>
</evidence>
<dbReference type="GO" id="GO:0006285">
    <property type="term" value="P:base-excision repair, AP site formation"/>
    <property type="evidence" value="ECO:0007669"/>
    <property type="project" value="TreeGrafter"/>
</dbReference>
<keyword evidence="13" id="KW-1185">Reference proteome</keyword>
<evidence type="ECO:0000256" key="4">
    <source>
        <dbReference type="ARBA" id="ARBA00022723"/>
    </source>
</evidence>
<keyword evidence="6" id="KW-0378">Hydrolase</keyword>
<dbReference type="PANTHER" id="PTHR10359:SF18">
    <property type="entry name" value="ENDONUCLEASE III"/>
    <property type="match status" value="1"/>
</dbReference>
<dbReference type="Proteomes" id="UP000005270">
    <property type="component" value="Chromosome"/>
</dbReference>
<organism evidence="12 13">
    <name type="scientific">Thermogladius calderae (strain DSM 22663 / VKM B-2946 / 1633)</name>
    <dbReference type="NCBI Taxonomy" id="1184251"/>
    <lineage>
        <taxon>Archaea</taxon>
        <taxon>Thermoproteota</taxon>
        <taxon>Thermoprotei</taxon>
        <taxon>Desulfurococcales</taxon>
        <taxon>Desulfurococcaceae</taxon>
        <taxon>Thermogladius</taxon>
    </lineage>
</organism>
<dbReference type="PIRSF" id="PIRSF001435">
    <property type="entry name" value="Nth"/>
    <property type="match status" value="1"/>
</dbReference>
<keyword evidence="3" id="KW-0004">4Fe-4S</keyword>
<comment type="cofactor">
    <cofactor evidence="1">
        <name>[4Fe-4S] cluster</name>
        <dbReference type="ChEBI" id="CHEBI:49883"/>
    </cofactor>
</comment>
<feature type="domain" description="HhH-GPD" evidence="11">
    <location>
        <begin position="41"/>
        <end position="198"/>
    </location>
</feature>
<evidence type="ECO:0000256" key="7">
    <source>
        <dbReference type="ARBA" id="ARBA00023004"/>
    </source>
</evidence>
<evidence type="ECO:0000256" key="2">
    <source>
        <dbReference type="ARBA" id="ARBA00008343"/>
    </source>
</evidence>
<dbReference type="GO" id="GO:0046872">
    <property type="term" value="F:metal ion binding"/>
    <property type="evidence" value="ECO:0007669"/>
    <property type="project" value="UniProtKB-KW"/>
</dbReference>